<reference evidence="3" key="1">
    <citation type="submission" date="2022-10" db="EMBL/GenBank/DDBJ databases">
        <title>Tapping the CABI collections for fungal endophytes: first genome assemblies for Collariella, Neodidymelliopsis, Ascochyta clinopodiicola, Didymella pomorum, Didymosphaeria variabile, Neocosmospora piperis and Neocucurbitaria cava.</title>
        <authorList>
            <person name="Hill R."/>
        </authorList>
    </citation>
    <scope>NUCLEOTIDE SEQUENCE</scope>
    <source>
        <strain evidence="3">IMI 355082</strain>
    </source>
</reference>
<name>A0A9W8YLV7_9PEZI</name>
<keyword evidence="2" id="KW-1133">Transmembrane helix</keyword>
<feature type="region of interest" description="Disordered" evidence="1">
    <location>
        <begin position="1"/>
        <end position="91"/>
    </location>
</feature>
<keyword evidence="2" id="KW-0472">Membrane</keyword>
<feature type="compositionally biased region" description="Basic and acidic residues" evidence="1">
    <location>
        <begin position="10"/>
        <end position="32"/>
    </location>
</feature>
<keyword evidence="2" id="KW-0812">Transmembrane</keyword>
<sequence>MADDPGSPHTAKEPESSKEGSHESTRLSEYAENRPNPLPELAVDPQAASEPVSNLEELKAHDDANPFAGVPVTRPPGLVQPDGGDQRGPAVVFNDPERSWIGKHKSWVIAGLLLAVITLVATVVGVVVKGHKSVNGGGST</sequence>
<evidence type="ECO:0000313" key="3">
    <source>
        <dbReference type="EMBL" id="KAJ4386075.1"/>
    </source>
</evidence>
<dbReference type="EMBL" id="JAPEVB010000006">
    <property type="protein sequence ID" value="KAJ4386075.1"/>
    <property type="molecule type" value="Genomic_DNA"/>
</dbReference>
<protein>
    <submittedName>
        <fullName evidence="3">Uncharacterized protein</fullName>
    </submittedName>
</protein>
<evidence type="ECO:0000256" key="1">
    <source>
        <dbReference type="SAM" id="MobiDB-lite"/>
    </source>
</evidence>
<dbReference type="OrthoDB" id="5234032at2759"/>
<accession>A0A9W8YLV7</accession>
<evidence type="ECO:0000313" key="4">
    <source>
        <dbReference type="Proteomes" id="UP001140453"/>
    </source>
</evidence>
<dbReference type="Proteomes" id="UP001140453">
    <property type="component" value="Unassembled WGS sequence"/>
</dbReference>
<dbReference type="AlphaFoldDB" id="A0A9W8YLV7"/>
<keyword evidence="4" id="KW-1185">Reference proteome</keyword>
<gene>
    <name evidence="3" type="ORF">N0V93_008967</name>
</gene>
<proteinExistence type="predicted"/>
<organism evidence="3 4">
    <name type="scientific">Gnomoniopsis smithogilvyi</name>
    <dbReference type="NCBI Taxonomy" id="1191159"/>
    <lineage>
        <taxon>Eukaryota</taxon>
        <taxon>Fungi</taxon>
        <taxon>Dikarya</taxon>
        <taxon>Ascomycota</taxon>
        <taxon>Pezizomycotina</taxon>
        <taxon>Sordariomycetes</taxon>
        <taxon>Sordariomycetidae</taxon>
        <taxon>Diaporthales</taxon>
        <taxon>Gnomoniaceae</taxon>
        <taxon>Gnomoniopsis</taxon>
    </lineage>
</organism>
<evidence type="ECO:0000256" key="2">
    <source>
        <dbReference type="SAM" id="Phobius"/>
    </source>
</evidence>
<comment type="caution">
    <text evidence="3">The sequence shown here is derived from an EMBL/GenBank/DDBJ whole genome shotgun (WGS) entry which is preliminary data.</text>
</comment>
<feature type="transmembrane region" description="Helical" evidence="2">
    <location>
        <begin position="107"/>
        <end position="128"/>
    </location>
</feature>